<proteinExistence type="predicted"/>
<protein>
    <submittedName>
        <fullName evidence="2">DgyrCDS3531</fullName>
    </submittedName>
</protein>
<dbReference type="EMBL" id="CAJFCJ010000005">
    <property type="protein sequence ID" value="CAD5114396.1"/>
    <property type="molecule type" value="Genomic_DNA"/>
</dbReference>
<dbReference type="Proteomes" id="UP000549394">
    <property type="component" value="Unassembled WGS sequence"/>
</dbReference>
<gene>
    <name evidence="2" type="ORF">DGYR_LOCUS3242</name>
</gene>
<name>A0A7I8VGL2_9ANNE</name>
<evidence type="ECO:0000256" key="1">
    <source>
        <dbReference type="SAM" id="Phobius"/>
    </source>
</evidence>
<keyword evidence="1" id="KW-0812">Transmembrane</keyword>
<keyword evidence="1" id="KW-1133">Transmembrane helix</keyword>
<keyword evidence="1" id="KW-0472">Membrane</keyword>
<evidence type="ECO:0000313" key="3">
    <source>
        <dbReference type="Proteomes" id="UP000549394"/>
    </source>
</evidence>
<evidence type="ECO:0000313" key="2">
    <source>
        <dbReference type="EMBL" id="CAD5114396.1"/>
    </source>
</evidence>
<feature type="transmembrane region" description="Helical" evidence="1">
    <location>
        <begin position="214"/>
        <end position="236"/>
    </location>
</feature>
<reference evidence="2 3" key="1">
    <citation type="submission" date="2020-08" db="EMBL/GenBank/DDBJ databases">
        <authorList>
            <person name="Hejnol A."/>
        </authorList>
    </citation>
    <scope>NUCLEOTIDE SEQUENCE [LARGE SCALE GENOMIC DNA]</scope>
</reference>
<sequence>MQSDNICFCGDQLGEWTRSELCTTKCHDGSNCGGNNAIFISEVTLTTWKWNEPKSFSCVYAKSSSLELVSSSCDELKSYVCKDAENNFYFEAKNVTAFEAMKECNKTSRTLAYFTDALKKGDLKDKVKNDAWLAYTNLRWMDGEEKITISSSWSTKAKCSSLDNMNYIIYTPNGWDCAKASDEYPTLRRIAIDDSQETIPELGASNSKEKTSTIIIAVVCLVVGIGLITVVSFLFLRGKRKENSHYKRDNNSKDNFEKA</sequence>
<organism evidence="2 3">
    <name type="scientific">Dimorphilus gyrociliatus</name>
    <dbReference type="NCBI Taxonomy" id="2664684"/>
    <lineage>
        <taxon>Eukaryota</taxon>
        <taxon>Metazoa</taxon>
        <taxon>Spiralia</taxon>
        <taxon>Lophotrochozoa</taxon>
        <taxon>Annelida</taxon>
        <taxon>Polychaeta</taxon>
        <taxon>Polychaeta incertae sedis</taxon>
        <taxon>Dinophilidae</taxon>
        <taxon>Dimorphilus</taxon>
    </lineage>
</organism>
<keyword evidence="3" id="KW-1185">Reference proteome</keyword>
<accession>A0A7I8VGL2</accession>
<dbReference type="AlphaFoldDB" id="A0A7I8VGL2"/>
<comment type="caution">
    <text evidence="2">The sequence shown here is derived from an EMBL/GenBank/DDBJ whole genome shotgun (WGS) entry which is preliminary data.</text>
</comment>